<dbReference type="OrthoDB" id="9798006at2"/>
<dbReference type="Gene3D" id="3.40.630.30">
    <property type="match status" value="1"/>
</dbReference>
<organism evidence="6 7">
    <name type="scientific">Deinococcus radiodurans (strain ATCC 13939 / DSM 20539 / JCM 16871 / CCUG 27074 / LMG 4051 / NBRC 15346 / NCIMB 9279 / VKM B-1422 / R1)</name>
    <dbReference type="NCBI Taxonomy" id="243230"/>
    <lineage>
        <taxon>Bacteria</taxon>
        <taxon>Thermotogati</taxon>
        <taxon>Deinococcota</taxon>
        <taxon>Deinococci</taxon>
        <taxon>Deinococcales</taxon>
        <taxon>Deinococcaceae</taxon>
        <taxon>Deinococcus</taxon>
    </lineage>
</organism>
<comment type="catalytic activity">
    <reaction evidence="3">
        <text>L-methionine sulfoximine + acetyl-CoA = N-acetyl-L-methionine sulfoximine + CoA + H(+)</text>
        <dbReference type="Rhea" id="RHEA:47660"/>
        <dbReference type="ChEBI" id="CHEBI:15378"/>
        <dbReference type="ChEBI" id="CHEBI:57287"/>
        <dbReference type="ChEBI" id="CHEBI:57288"/>
        <dbReference type="ChEBI" id="CHEBI:87826"/>
        <dbReference type="ChEBI" id="CHEBI:87827"/>
    </reaction>
</comment>
<evidence type="ECO:0000313" key="7">
    <source>
        <dbReference type="Proteomes" id="UP000002524"/>
    </source>
</evidence>
<dbReference type="PROSITE" id="PS51186">
    <property type="entry name" value="GNAT"/>
    <property type="match status" value="1"/>
</dbReference>
<dbReference type="FunCoup" id="Q9RV48">
    <property type="interactions" value="25"/>
</dbReference>
<dbReference type="SUPFAM" id="SSF55729">
    <property type="entry name" value="Acyl-CoA N-acyltransferases (Nat)"/>
    <property type="match status" value="1"/>
</dbReference>
<dbReference type="AlphaFoldDB" id="Q9RV48"/>
<evidence type="ECO:0000256" key="4">
    <source>
        <dbReference type="ARBA" id="ARBA00051334"/>
    </source>
</evidence>
<dbReference type="GO" id="GO:0016747">
    <property type="term" value="F:acyltransferase activity, transferring groups other than amino-acyl groups"/>
    <property type="evidence" value="ECO:0000318"/>
    <property type="project" value="GO_Central"/>
</dbReference>
<reference evidence="6 7" key="1">
    <citation type="journal article" date="1999" name="Science">
        <title>Genome sequence of the radioresistant bacterium Deinococcus radiodurans R1.</title>
        <authorList>
            <person name="White O."/>
            <person name="Eisen J.A."/>
            <person name="Heidelberg J.F."/>
            <person name="Hickey E.K."/>
            <person name="Peterson J.D."/>
            <person name="Dodson R.J."/>
            <person name="Haft D.H."/>
            <person name="Gwinn M.L."/>
            <person name="Nelson W.C."/>
            <person name="Richardson D.L."/>
            <person name="Moffat K.S."/>
            <person name="Qin H."/>
            <person name="Jiang L."/>
            <person name="Pamphile W."/>
            <person name="Crosby M."/>
            <person name="Shen M."/>
            <person name="Vamathevan J.J."/>
            <person name="Lam P."/>
            <person name="McDonald L."/>
            <person name="Utterback T."/>
            <person name="Zalewski C."/>
            <person name="Makarova K.S."/>
            <person name="Aravind L."/>
            <person name="Daly M.J."/>
            <person name="Minton K.W."/>
            <person name="Fleischmann R.D."/>
            <person name="Ketchum K.A."/>
            <person name="Nelson K.E."/>
            <person name="Salzberg S."/>
            <person name="Smith H.O."/>
            <person name="Venter J.C."/>
            <person name="Fraser C.M."/>
        </authorList>
    </citation>
    <scope>NUCLEOTIDE SEQUENCE [LARGE SCALE GENOMIC DNA]</scope>
    <source>
        <strain evidence="7">ATCC 13939 / DSM 20539 / JCM 16871 / LMG 4051 / NBRC 15346 / NCIMB 9279 / R1 / VKM B-1422</strain>
    </source>
</reference>
<dbReference type="InParanoid" id="Q9RV48"/>
<dbReference type="RefSeq" id="WP_010887825.1">
    <property type="nucleotide sequence ID" value="NC_001263.1"/>
</dbReference>
<name>Q9RV48_DEIRA</name>
<dbReference type="EMBL" id="AE000513">
    <property type="protein sequence ID" value="AAF10750.1"/>
    <property type="molecule type" value="Genomic_DNA"/>
</dbReference>
<dbReference type="InterPro" id="IPR000182">
    <property type="entry name" value="GNAT_dom"/>
</dbReference>
<evidence type="ECO:0000313" key="6">
    <source>
        <dbReference type="EMBL" id="AAF10750.1"/>
    </source>
</evidence>
<feature type="domain" description="N-acetyltransferase" evidence="5">
    <location>
        <begin position="8"/>
        <end position="171"/>
    </location>
</feature>
<dbReference type="KEGG" id="dra:DR_1182"/>
<dbReference type="HOGENOM" id="CLU_013985_4_4_0"/>
<evidence type="ECO:0000256" key="2">
    <source>
        <dbReference type="ARBA" id="ARBA00023315"/>
    </source>
</evidence>
<accession>Q9RV48</accession>
<dbReference type="BRENDA" id="2.3.1.183">
    <property type="organism ID" value="1856"/>
</dbReference>
<evidence type="ECO:0000256" key="3">
    <source>
        <dbReference type="ARBA" id="ARBA00050603"/>
    </source>
</evidence>
<sequence>MTSVIRPAVIRLATPADLPGILEIYNDAVLNTTASYDLEPATLQSREEWFAARQRAGFPVFVAQGEGGTVLGFASYGTFREKPGYNGTVEHSVYIRDGQRGAGLGLALMERLIAEARAQHLHVMLGSVDADNAGSIAFHERLGFRQVAHFHQVGRKFGRWLDMVFVELLLDEES</sequence>
<keyword evidence="7" id="KW-1185">Reference proteome</keyword>
<evidence type="ECO:0000256" key="1">
    <source>
        <dbReference type="ARBA" id="ARBA00022679"/>
    </source>
</evidence>
<dbReference type="Proteomes" id="UP000002524">
    <property type="component" value="Chromosome 1"/>
</dbReference>
<proteinExistence type="predicted"/>
<dbReference type="PIR" id="E75427">
    <property type="entry name" value="E75427"/>
</dbReference>
<protein>
    <submittedName>
        <fullName evidence="6">Phosphinothricin acetyltransferase</fullName>
    </submittedName>
</protein>
<dbReference type="STRING" id="243230.DR_1182"/>
<dbReference type="PATRIC" id="fig|243230.17.peg.1381"/>
<keyword evidence="1" id="KW-0808">Transferase</keyword>
<dbReference type="PANTHER" id="PTHR43072:SF23">
    <property type="entry name" value="UPF0039 PROTEIN C11D3.02C"/>
    <property type="match status" value="1"/>
</dbReference>
<evidence type="ECO:0000259" key="5">
    <source>
        <dbReference type="PROSITE" id="PS51186"/>
    </source>
</evidence>
<gene>
    <name evidence="6" type="ordered locus">DR_1182</name>
</gene>
<dbReference type="PaxDb" id="243230-DR_1182"/>
<dbReference type="GeneID" id="69517429"/>
<dbReference type="Pfam" id="PF13420">
    <property type="entry name" value="Acetyltransf_4"/>
    <property type="match status" value="1"/>
</dbReference>
<dbReference type="eggNOG" id="COG1247">
    <property type="taxonomic scope" value="Bacteria"/>
</dbReference>
<comment type="catalytic activity">
    <reaction evidence="4">
        <text>L-methionine sulfone + acetyl-CoA = N-acetyl-L-methionine sulfone + CoA + H(+)</text>
        <dbReference type="Rhea" id="RHEA:47656"/>
        <dbReference type="ChEBI" id="CHEBI:15378"/>
        <dbReference type="ChEBI" id="CHEBI:57287"/>
        <dbReference type="ChEBI" id="CHEBI:57288"/>
        <dbReference type="ChEBI" id="CHEBI:87824"/>
        <dbReference type="ChEBI" id="CHEBI:87825"/>
    </reaction>
</comment>
<dbReference type="PANTHER" id="PTHR43072">
    <property type="entry name" value="N-ACETYLTRANSFERASE"/>
    <property type="match status" value="1"/>
</dbReference>
<dbReference type="InterPro" id="IPR016181">
    <property type="entry name" value="Acyl_CoA_acyltransferase"/>
</dbReference>
<keyword evidence="2" id="KW-0012">Acyltransferase</keyword>
<dbReference type="FunFam" id="3.40.630.30:FF:000026">
    <property type="entry name" value="Phosphinothricin acetyltransferase"/>
    <property type="match status" value="1"/>
</dbReference>
<dbReference type="CDD" id="cd04301">
    <property type="entry name" value="NAT_SF"/>
    <property type="match status" value="1"/>
</dbReference>
<dbReference type="EnsemblBacteria" id="AAF10750">
    <property type="protein sequence ID" value="AAF10750"/>
    <property type="gene ID" value="DR_1182"/>
</dbReference>